<dbReference type="EMBL" id="JAAXKY010000151">
    <property type="protein sequence ID" value="NMH81500.1"/>
    <property type="molecule type" value="Genomic_DNA"/>
</dbReference>
<reference evidence="2 3" key="1">
    <citation type="submission" date="2020-04" db="EMBL/GenBank/DDBJ databases">
        <authorList>
            <person name="Klaysubun C."/>
            <person name="Duangmal K."/>
            <person name="Lipun K."/>
        </authorList>
    </citation>
    <scope>NUCLEOTIDE SEQUENCE [LARGE SCALE GENOMIC DNA]</scope>
    <source>
        <strain evidence="2 3">JCM 11839</strain>
    </source>
</reference>
<dbReference type="Pfam" id="PF02325">
    <property type="entry name" value="CCB3_YggT"/>
    <property type="match status" value="1"/>
</dbReference>
<dbReference type="Proteomes" id="UP001296706">
    <property type="component" value="Unassembled WGS sequence"/>
</dbReference>
<protein>
    <submittedName>
        <fullName evidence="2">YggT family protein</fullName>
    </submittedName>
</protein>
<accession>A0ABX1RQX3</accession>
<evidence type="ECO:0000313" key="3">
    <source>
        <dbReference type="Proteomes" id="UP001296706"/>
    </source>
</evidence>
<feature type="transmembrane region" description="Helical" evidence="1">
    <location>
        <begin position="26"/>
        <end position="49"/>
    </location>
</feature>
<evidence type="ECO:0000256" key="1">
    <source>
        <dbReference type="SAM" id="Phobius"/>
    </source>
</evidence>
<proteinExistence type="predicted"/>
<dbReference type="InterPro" id="IPR003425">
    <property type="entry name" value="CCB3/YggT"/>
</dbReference>
<comment type="caution">
    <text evidence="2">The sequence shown here is derived from an EMBL/GenBank/DDBJ whole genome shotgun (WGS) entry which is preliminary data.</text>
</comment>
<feature type="transmembrane region" description="Helical" evidence="1">
    <location>
        <begin position="89"/>
        <end position="112"/>
    </location>
</feature>
<keyword evidence="1" id="KW-0812">Transmembrane</keyword>
<sequence length="120" mass="13262">MSRSRRTTRAGSQNEASSARIEGVPLAIQFVVYYVLFFFWLLLIGRIVAELVRSFARQWVPAGPSAVALELIFTATDPPVKLLRRVIPVVRIGGVGLDLSIMVLLLVVFILMNVAQPTPL</sequence>
<evidence type="ECO:0000313" key="2">
    <source>
        <dbReference type="EMBL" id="NMH81500.1"/>
    </source>
</evidence>
<keyword evidence="1" id="KW-1133">Transmembrane helix</keyword>
<name>A0ABX1RQX3_9PSEU</name>
<keyword evidence="3" id="KW-1185">Reference proteome</keyword>
<keyword evidence="1" id="KW-0472">Membrane</keyword>
<organism evidence="2 3">
    <name type="scientific">Pseudonocardia xinjiangensis</name>
    <dbReference type="NCBI Taxonomy" id="75289"/>
    <lineage>
        <taxon>Bacteria</taxon>
        <taxon>Bacillati</taxon>
        <taxon>Actinomycetota</taxon>
        <taxon>Actinomycetes</taxon>
        <taxon>Pseudonocardiales</taxon>
        <taxon>Pseudonocardiaceae</taxon>
        <taxon>Pseudonocardia</taxon>
    </lineage>
</organism>
<gene>
    <name evidence="2" type="ORF">HF577_30955</name>
</gene>